<dbReference type="InterPro" id="IPR028103">
    <property type="entry name" value="Spatacsin"/>
</dbReference>
<protein>
    <recommendedName>
        <fullName evidence="1">Spatacsin C-terminal domain-containing protein</fullName>
    </recommendedName>
</protein>
<dbReference type="Proteomes" id="UP001491310">
    <property type="component" value="Unassembled WGS sequence"/>
</dbReference>
<feature type="domain" description="Spatacsin C-terminal" evidence="1">
    <location>
        <begin position="846"/>
        <end position="1028"/>
    </location>
</feature>
<dbReference type="EMBL" id="JALJOT010000002">
    <property type="protein sequence ID" value="KAK9917280.1"/>
    <property type="molecule type" value="Genomic_DNA"/>
</dbReference>
<dbReference type="PANTHER" id="PTHR13650">
    <property type="entry name" value="SPATACSIN"/>
    <property type="match status" value="1"/>
</dbReference>
<accession>A0ABR2YZZ2</accession>
<keyword evidence="3" id="KW-1185">Reference proteome</keyword>
<reference evidence="2 3" key="1">
    <citation type="journal article" date="2024" name="Nat. Commun.">
        <title>Phylogenomics reveals the evolutionary origins of lichenization in chlorophyte algae.</title>
        <authorList>
            <person name="Puginier C."/>
            <person name="Libourel C."/>
            <person name="Otte J."/>
            <person name="Skaloud P."/>
            <person name="Haon M."/>
            <person name="Grisel S."/>
            <person name="Petersen M."/>
            <person name="Berrin J.G."/>
            <person name="Delaux P.M."/>
            <person name="Dal Grande F."/>
            <person name="Keller J."/>
        </authorList>
    </citation>
    <scope>NUCLEOTIDE SEQUENCE [LARGE SCALE GENOMIC DNA]</scope>
    <source>
        <strain evidence="2 3">SAG 216-7</strain>
    </source>
</reference>
<name>A0ABR2YZZ2_9CHLO</name>
<comment type="caution">
    <text evidence="2">The sequence shown here is derived from an EMBL/GenBank/DDBJ whole genome shotgun (WGS) entry which is preliminary data.</text>
</comment>
<gene>
    <name evidence="2" type="ORF">WJX75_002734</name>
</gene>
<dbReference type="InterPro" id="IPR028107">
    <property type="entry name" value="Spatacsin_C_dom"/>
</dbReference>
<organism evidence="2 3">
    <name type="scientific">Coccomyxa subellipsoidea</name>
    <dbReference type="NCBI Taxonomy" id="248742"/>
    <lineage>
        <taxon>Eukaryota</taxon>
        <taxon>Viridiplantae</taxon>
        <taxon>Chlorophyta</taxon>
        <taxon>core chlorophytes</taxon>
        <taxon>Trebouxiophyceae</taxon>
        <taxon>Trebouxiophyceae incertae sedis</taxon>
        <taxon>Coccomyxaceae</taxon>
        <taxon>Coccomyxa</taxon>
    </lineage>
</organism>
<dbReference type="Pfam" id="PF14649">
    <property type="entry name" value="Spatacsin_C"/>
    <property type="match status" value="1"/>
</dbReference>
<proteinExistence type="predicted"/>
<evidence type="ECO:0000259" key="1">
    <source>
        <dbReference type="Pfam" id="PF14649"/>
    </source>
</evidence>
<dbReference type="PANTHER" id="PTHR13650:SF0">
    <property type="entry name" value="SPATACSIN"/>
    <property type="match status" value="1"/>
</dbReference>
<sequence>MDSVEQLIRTGQPLSALQTLASHASLDCKPAALVPSGDNAAALQQCIHEVCLACYQDLKVLASGLTLLALCKLPTLPLQVDVAVLRRIQEEGVLAVNAIAGMASGLVESSTAEPESRIGAALQIADELAKAVLSAEASSLALDSTAKSEARQKGAHDWLLLQAFCKQHGLDMDASRMVHLAADNDWVHFLAEASTNSYSYEQIVGTAVQHIGDSSLRHHLLHVLRSLAPDQTSDPSLPACASDSSEGVELLDLLAKAACSQDAFKEAIEAVQLFLPGCPLLGCLRFLQCGASCRYREMEAHLEALTRSMTPPPARRPGSAEGETEAAWVMTVTWAVADELLRTAPSAGERQALLQRIISLDLPVPGGSGSARYGTVHLLYDMLSAEAEPFVSWPGSSSEKPLPYADASAALAYMLTKQEWHKARRWAGATGQPLQQVTLAQAGAVLADWRKLAWGEGLREGVWRDIHALFRAEKLPPLLAAQFLVEQARDLAAEGAVTPREQFSLLQEALAWLREGLNVGEAEQELVRALSRSLQLLSARLQLDGQPAPLHAGPLIAPWAATTFDDKEPDQPAAIQRDRSLSASSGGQAAAVLRHAAGEENSEEGPAAEAALAALREILGTPGPKEITAAVRAQLEQGNVAGARALSRELASPPIEVVLVEGAVAIIRHCRPPGSAESGQPVAQVVPAAVLSFLRRRGQTSLETPLEVLEALHACAGRGAARPVCALAAASFRAATLLGMTCAEAARLGPRQSLQILLMKGPTAAPTAIEYAAAYQMSVEETAEVLADAYLKGLLAAHHDARAESAAAWTPAGFISCTEGLGAPGRLGSALLAVLLERHGALPPDVEAGLLLGAHAAFEAGGAADALDVLVQLAAVAARAWAAAGEWRPLVHLVAGLGQYQAVRAGMDLLVHADALELLLSKRAGSGPSGDIGVRLWRAAVLAAIQRQRPGDAEALSIAHHHFACTREMAAGLHARAQEKAEVGLRGRPLRLQDSLAHLDAMASALAAARAFCDAECGFAAADAAKTAVRLGQQTQSPPR</sequence>
<evidence type="ECO:0000313" key="2">
    <source>
        <dbReference type="EMBL" id="KAK9917280.1"/>
    </source>
</evidence>
<evidence type="ECO:0000313" key="3">
    <source>
        <dbReference type="Proteomes" id="UP001491310"/>
    </source>
</evidence>